<dbReference type="EMBL" id="BOOG01000090">
    <property type="protein sequence ID" value="GIH73429.1"/>
    <property type="molecule type" value="Genomic_DNA"/>
</dbReference>
<dbReference type="Proteomes" id="UP000610966">
    <property type="component" value="Unassembled WGS sequence"/>
</dbReference>
<comment type="caution">
    <text evidence="2">The sequence shown here is derived from an EMBL/GenBank/DDBJ whole genome shotgun (WGS) entry which is preliminary data.</text>
</comment>
<evidence type="ECO:0000256" key="1">
    <source>
        <dbReference type="SAM" id="MobiDB-lite"/>
    </source>
</evidence>
<evidence type="ECO:0000313" key="3">
    <source>
        <dbReference type="Proteomes" id="UP000610966"/>
    </source>
</evidence>
<reference evidence="2" key="1">
    <citation type="submission" date="2021-01" db="EMBL/GenBank/DDBJ databases">
        <title>Whole genome shotgun sequence of Sphaerimonospora thailandensis NBRC 107569.</title>
        <authorList>
            <person name="Komaki H."/>
            <person name="Tamura T."/>
        </authorList>
    </citation>
    <scope>NUCLEOTIDE SEQUENCE</scope>
    <source>
        <strain evidence="2">NBRC 107569</strain>
    </source>
</reference>
<feature type="region of interest" description="Disordered" evidence="1">
    <location>
        <begin position="28"/>
        <end position="48"/>
    </location>
</feature>
<dbReference type="Gene3D" id="1.10.10.60">
    <property type="entry name" value="Homeodomain-like"/>
    <property type="match status" value="1"/>
</dbReference>
<proteinExistence type="predicted"/>
<organism evidence="2 3">
    <name type="scientific">Sphaerimonospora thailandensis</name>
    <dbReference type="NCBI Taxonomy" id="795644"/>
    <lineage>
        <taxon>Bacteria</taxon>
        <taxon>Bacillati</taxon>
        <taxon>Actinomycetota</taxon>
        <taxon>Actinomycetes</taxon>
        <taxon>Streptosporangiales</taxon>
        <taxon>Streptosporangiaceae</taxon>
        <taxon>Sphaerimonospora</taxon>
    </lineage>
</organism>
<keyword evidence="3" id="KW-1185">Reference proteome</keyword>
<accession>A0A8J3W1L1</accession>
<name>A0A8J3W1L1_9ACTN</name>
<dbReference type="RefSeq" id="WP_204019055.1">
    <property type="nucleotide sequence ID" value="NZ_BOOG01000090.1"/>
</dbReference>
<protein>
    <recommendedName>
        <fullName evidence="4">Transposase</fullName>
    </recommendedName>
</protein>
<gene>
    <name evidence="2" type="ORF">Mth01_56820</name>
</gene>
<evidence type="ECO:0008006" key="4">
    <source>
        <dbReference type="Google" id="ProtNLM"/>
    </source>
</evidence>
<dbReference type="AlphaFoldDB" id="A0A8J3W1L1"/>
<evidence type="ECO:0000313" key="2">
    <source>
        <dbReference type="EMBL" id="GIH73429.1"/>
    </source>
</evidence>
<sequence length="79" mass="8526">MDGPRSIAHAAKELGIQETTLGNWVTPAGVRQAHGNDVGPQDAGEKKNERELVLGAGESKASREEVSEKTAAFFAWEHR</sequence>